<dbReference type="PROSITE" id="PS50927">
    <property type="entry name" value="BULB_LECTIN"/>
    <property type="match status" value="1"/>
</dbReference>
<dbReference type="PANTHER" id="PTHR32444:SF247">
    <property type="entry name" value="OS01G0958200 PROTEIN"/>
    <property type="match status" value="1"/>
</dbReference>
<dbReference type="SUPFAM" id="SSF51110">
    <property type="entry name" value="alpha-D-mannose-specific plant lectins"/>
    <property type="match status" value="1"/>
</dbReference>
<dbReference type="PANTHER" id="PTHR32444">
    <property type="entry name" value="BULB-TYPE LECTIN DOMAIN-CONTAINING PROTEIN"/>
    <property type="match status" value="1"/>
</dbReference>
<organism evidence="4 5">
    <name type="scientific">Anisodus tanguticus</name>
    <dbReference type="NCBI Taxonomy" id="243964"/>
    <lineage>
        <taxon>Eukaryota</taxon>
        <taxon>Viridiplantae</taxon>
        <taxon>Streptophyta</taxon>
        <taxon>Embryophyta</taxon>
        <taxon>Tracheophyta</taxon>
        <taxon>Spermatophyta</taxon>
        <taxon>Magnoliopsida</taxon>
        <taxon>eudicotyledons</taxon>
        <taxon>Gunneridae</taxon>
        <taxon>Pentapetalae</taxon>
        <taxon>asterids</taxon>
        <taxon>lamiids</taxon>
        <taxon>Solanales</taxon>
        <taxon>Solanaceae</taxon>
        <taxon>Solanoideae</taxon>
        <taxon>Hyoscyameae</taxon>
        <taxon>Anisodus</taxon>
    </lineage>
</organism>
<evidence type="ECO:0000256" key="1">
    <source>
        <dbReference type="ARBA" id="ARBA00022729"/>
    </source>
</evidence>
<evidence type="ECO:0000259" key="3">
    <source>
        <dbReference type="PROSITE" id="PS50927"/>
    </source>
</evidence>
<dbReference type="EMBL" id="JAVYJV010000022">
    <property type="protein sequence ID" value="KAK4341386.1"/>
    <property type="molecule type" value="Genomic_DNA"/>
</dbReference>
<feature type="domain" description="Bulb-type lectin" evidence="3">
    <location>
        <begin position="21"/>
        <end position="137"/>
    </location>
</feature>
<protein>
    <recommendedName>
        <fullName evidence="3">Bulb-type lectin domain-containing protein</fullName>
    </recommendedName>
</protein>
<dbReference type="Gene3D" id="2.90.10.10">
    <property type="entry name" value="Bulb-type lectin domain"/>
    <property type="match status" value="1"/>
</dbReference>
<keyword evidence="1" id="KW-0732">Signal</keyword>
<evidence type="ECO:0000313" key="4">
    <source>
        <dbReference type="EMBL" id="KAK4341386.1"/>
    </source>
</evidence>
<name>A0AAE1QY12_9SOLA</name>
<accession>A0AAE1QY12</accession>
<proteinExistence type="predicted"/>
<reference evidence="4" key="1">
    <citation type="submission" date="2023-12" db="EMBL/GenBank/DDBJ databases">
        <title>Genome assembly of Anisodus tanguticus.</title>
        <authorList>
            <person name="Wang Y.-J."/>
        </authorList>
    </citation>
    <scope>NUCLEOTIDE SEQUENCE</scope>
    <source>
        <strain evidence="4">KB-2021</strain>
        <tissue evidence="4">Leaf</tissue>
    </source>
</reference>
<dbReference type="InterPro" id="IPR001480">
    <property type="entry name" value="Bulb-type_lectin_dom"/>
</dbReference>
<dbReference type="InterPro" id="IPR036426">
    <property type="entry name" value="Bulb-type_lectin_dom_sf"/>
</dbReference>
<comment type="caution">
    <text evidence="4">The sequence shown here is derived from an EMBL/GenBank/DDBJ whole genome shotgun (WGS) entry which is preliminary data.</text>
</comment>
<keyword evidence="2" id="KW-0325">Glycoprotein</keyword>
<sequence length="148" mass="16562">MQDLRLASIYHLNLVSNIFKYKDIVGDPTLPRMRSVQSSQCGRGETTDETKWYLGIWFASIPTPTYVWVANRERPIKNPSLATLEITEDGKLVLKEDSRAIVWETNNLEKASDVKLLEQGNLGFSEKLGHSGFGTVFLGELSDSSLVA</sequence>
<gene>
    <name evidence="4" type="ORF">RND71_039887</name>
</gene>
<keyword evidence="5" id="KW-1185">Reference proteome</keyword>
<evidence type="ECO:0000256" key="2">
    <source>
        <dbReference type="ARBA" id="ARBA00023180"/>
    </source>
</evidence>
<evidence type="ECO:0000313" key="5">
    <source>
        <dbReference type="Proteomes" id="UP001291623"/>
    </source>
</evidence>
<dbReference type="AlphaFoldDB" id="A0AAE1QY12"/>
<dbReference type="Pfam" id="PF01453">
    <property type="entry name" value="B_lectin"/>
    <property type="match status" value="1"/>
</dbReference>
<dbReference type="SMART" id="SM00108">
    <property type="entry name" value="B_lectin"/>
    <property type="match status" value="1"/>
</dbReference>
<dbReference type="Proteomes" id="UP001291623">
    <property type="component" value="Unassembled WGS sequence"/>
</dbReference>